<dbReference type="RefSeq" id="WP_271021180.1">
    <property type="nucleotide sequence ID" value="NZ_JAQHXR010000002.1"/>
</dbReference>
<evidence type="ECO:0000259" key="5">
    <source>
        <dbReference type="Pfam" id="PF02775"/>
    </source>
</evidence>
<name>A0ABT4VDW4_9HELI</name>
<dbReference type="InterPro" id="IPR012001">
    <property type="entry name" value="Thiamin_PyroP_enz_TPP-bd_dom"/>
</dbReference>
<feature type="domain" description="Thiamine pyrophosphate enzyme central" evidence="4">
    <location>
        <begin position="197"/>
        <end position="325"/>
    </location>
</feature>
<dbReference type="PANTHER" id="PTHR18968:SF13">
    <property type="entry name" value="ACETOLACTATE SYNTHASE CATALYTIC SUBUNIT, MITOCHONDRIAL"/>
    <property type="match status" value="1"/>
</dbReference>
<gene>
    <name evidence="7" type="ORF">PF021_04265</name>
</gene>
<dbReference type="InterPro" id="IPR029061">
    <property type="entry name" value="THDP-binding"/>
</dbReference>
<dbReference type="EMBL" id="JAQHXR010000002">
    <property type="protein sequence ID" value="MDA3968887.1"/>
    <property type="molecule type" value="Genomic_DNA"/>
</dbReference>
<dbReference type="InterPro" id="IPR011766">
    <property type="entry name" value="TPP_enzyme_TPP-bd"/>
</dbReference>
<dbReference type="InterPro" id="IPR029035">
    <property type="entry name" value="DHS-like_NAD/FAD-binding_dom"/>
</dbReference>
<feature type="domain" description="Thiamine pyrophosphate enzyme N-terminal TPP-binding" evidence="6">
    <location>
        <begin position="1"/>
        <end position="109"/>
    </location>
</feature>
<reference evidence="7 8" key="1">
    <citation type="submission" date="2023-01" db="EMBL/GenBank/DDBJ databases">
        <title>Description of Helicobacter ibis sp. nov. isolated from faecal droppings of black-faced ibis (Theristicus melanopis).</title>
        <authorList>
            <person name="Lopez-Cantillo M."/>
            <person name="Vidal-Veuthey B."/>
            <person name="Mella A."/>
            <person name="De La Haba R."/>
            <person name="Collado L."/>
        </authorList>
    </citation>
    <scope>NUCLEOTIDE SEQUENCE [LARGE SCALE GENOMIC DNA]</scope>
    <source>
        <strain evidence="7 8">A82</strain>
    </source>
</reference>
<sequence>MRVCDYIIDRIKHLSNCLFLVNGRGALFLTDSIAKSGINYICTHNEQGAAFAAMGVSIASDNIGICLISSGCASTNAITPVLCAYQDEIPLIIISGQNTLKETTTHTNKDIRTYGQQETNIINIVKPITKYAKMLENKDDIAYIIDEALYIMLENRAGPVWLDIPLDLQNARIEVENLKRYTPKKHEKENIDIKIIKNHLKDSKKPLICLGHEIRKYKQSIQQLINNLQIPIIFEKSVSDIYPTSNKLSIGSIGTIGATRAANIALSKCDLLLCIGTRLDSTTTGELANFAPNAKKILINTDFKTPQEIEAIKMQCDMQEALQNLNNLKLEKTWEAWSEKLQNIKIELKKYNPTHTEIDIYKLCDILNKIMPKEANFVCDSGFIELIAPSNINFKDNQILIEPFSQGCMGFALPASIGAYLANSNKTIALIGDGSFMFNIQELQSIVFNKIKVCILIANNRGYGIIKKRQKDLFKTRTIGNDINDGISFPNFKKIADTFQIPYFKIEDKEQLNKLENILKQDLCICEILTTNEQEYIHNSFYIKNGKAIKSTLENQAPFLEESKLQEILQSLGE</sequence>
<evidence type="ECO:0000256" key="2">
    <source>
        <dbReference type="ARBA" id="ARBA00023052"/>
    </source>
</evidence>
<protein>
    <submittedName>
        <fullName evidence="7">Thiamine pyrophosphate-binding protein</fullName>
    </submittedName>
</protein>
<accession>A0ABT4VDW4</accession>
<dbReference type="PANTHER" id="PTHR18968">
    <property type="entry name" value="THIAMINE PYROPHOSPHATE ENZYMES"/>
    <property type="match status" value="1"/>
</dbReference>
<keyword evidence="2 3" id="KW-0786">Thiamine pyrophosphate</keyword>
<dbReference type="CDD" id="cd07035">
    <property type="entry name" value="TPP_PYR_POX_like"/>
    <property type="match status" value="1"/>
</dbReference>
<evidence type="ECO:0000313" key="8">
    <source>
        <dbReference type="Proteomes" id="UP001210261"/>
    </source>
</evidence>
<dbReference type="Proteomes" id="UP001210261">
    <property type="component" value="Unassembled WGS sequence"/>
</dbReference>
<evidence type="ECO:0000259" key="4">
    <source>
        <dbReference type="Pfam" id="PF00205"/>
    </source>
</evidence>
<dbReference type="Pfam" id="PF02776">
    <property type="entry name" value="TPP_enzyme_N"/>
    <property type="match status" value="1"/>
</dbReference>
<evidence type="ECO:0000256" key="3">
    <source>
        <dbReference type="RuleBase" id="RU362132"/>
    </source>
</evidence>
<dbReference type="Gene3D" id="3.40.50.1220">
    <property type="entry name" value="TPP-binding domain"/>
    <property type="match status" value="1"/>
</dbReference>
<dbReference type="Pfam" id="PF00205">
    <property type="entry name" value="TPP_enzyme_M"/>
    <property type="match status" value="1"/>
</dbReference>
<evidence type="ECO:0000313" key="7">
    <source>
        <dbReference type="EMBL" id="MDA3968887.1"/>
    </source>
</evidence>
<dbReference type="CDD" id="cd00568">
    <property type="entry name" value="TPP_enzymes"/>
    <property type="match status" value="1"/>
</dbReference>
<dbReference type="InterPro" id="IPR012000">
    <property type="entry name" value="Thiamin_PyroP_enz_cen_dom"/>
</dbReference>
<dbReference type="InterPro" id="IPR045229">
    <property type="entry name" value="TPP_enz"/>
</dbReference>
<comment type="caution">
    <text evidence="7">The sequence shown here is derived from an EMBL/GenBank/DDBJ whole genome shotgun (WGS) entry which is preliminary data.</text>
</comment>
<proteinExistence type="inferred from homology"/>
<organism evidence="7 8">
    <name type="scientific">Helicobacter ibis</name>
    <dbReference type="NCBI Taxonomy" id="2962633"/>
    <lineage>
        <taxon>Bacteria</taxon>
        <taxon>Pseudomonadati</taxon>
        <taxon>Campylobacterota</taxon>
        <taxon>Epsilonproteobacteria</taxon>
        <taxon>Campylobacterales</taxon>
        <taxon>Helicobacteraceae</taxon>
        <taxon>Helicobacter</taxon>
    </lineage>
</organism>
<comment type="similarity">
    <text evidence="1 3">Belongs to the TPP enzyme family.</text>
</comment>
<dbReference type="SUPFAM" id="SSF52467">
    <property type="entry name" value="DHS-like NAD/FAD-binding domain"/>
    <property type="match status" value="1"/>
</dbReference>
<evidence type="ECO:0000256" key="1">
    <source>
        <dbReference type="ARBA" id="ARBA00007812"/>
    </source>
</evidence>
<feature type="domain" description="Thiamine pyrophosphate enzyme TPP-binding" evidence="5">
    <location>
        <begin position="392"/>
        <end position="514"/>
    </location>
</feature>
<dbReference type="Gene3D" id="3.40.50.970">
    <property type="match status" value="2"/>
</dbReference>
<keyword evidence="8" id="KW-1185">Reference proteome</keyword>
<dbReference type="Pfam" id="PF02775">
    <property type="entry name" value="TPP_enzyme_C"/>
    <property type="match status" value="1"/>
</dbReference>
<dbReference type="SUPFAM" id="SSF52518">
    <property type="entry name" value="Thiamin diphosphate-binding fold (THDP-binding)"/>
    <property type="match status" value="2"/>
</dbReference>
<evidence type="ECO:0000259" key="6">
    <source>
        <dbReference type="Pfam" id="PF02776"/>
    </source>
</evidence>